<feature type="domain" description="Non-reducing end beta-L-arabinofuranosidase-like GH127 middle" evidence="2">
    <location>
        <begin position="419"/>
        <end position="493"/>
    </location>
</feature>
<dbReference type="InterPro" id="IPR049049">
    <property type="entry name" value="Beta-AFase-like_GH127_C"/>
</dbReference>
<dbReference type="SUPFAM" id="SSF48208">
    <property type="entry name" value="Six-hairpin glycosidases"/>
    <property type="match status" value="1"/>
</dbReference>
<sequence>MPGPVKPVSQDRLAVQPLPFDAVVLSPDGVLGAWQQVNAAATLPHCIEHLEKSAALANMRGAAGLEVHAFEGFHFADSDIYKVLEAIGWEAGRSDVGRFLPFVDRTIQLLGQAQQPDGYLNSFYSATPEKQFSDLRWGHELYCLGHLLQAGIAWARTTGRRDLLEIGIRFAERVEEEFPPGGRLPVCGHPEIETALAELYRLAGEERWLDLAVRMVDARGHRSVGPDRFGYGYFQDHEPVREVRGATGHVVRQLYLAAGVADVYTEAGDTALLEALHRIWSDVHLRKMYITGGLGSRHRDEAFGDPFELPPDRAYSETCAAISSVQFNWRMLLLTGEGRFADELERALYNAVAGSISPGGTEFFYSNPLQVRTERDGEHEQAPARRARWYDCACCPPNIARLIASISSYTATADDDGGLQLHLYDPARITLPAATVTVATGYPFDGRVVLKIDGTLTGVLALRIPAWSHAFTLRVDGEPQSLDPENGYVRIAAMGVAQVELKLDTSVQLRQPHPHLDAARGCVAVTRGPLVYTLEQTDLPDGVLLEDFVLDASRTLVDAGRDAVLGVPLIRVHGSTRARPAEPYPDAAVNFAISDRISANLVPYYRWGNRGPGGMRVWIPPASR</sequence>
<evidence type="ECO:0000313" key="4">
    <source>
        <dbReference type="EMBL" id="NJC21392.1"/>
    </source>
</evidence>
<keyword evidence="5" id="KW-1185">Reference proteome</keyword>
<evidence type="ECO:0000313" key="5">
    <source>
        <dbReference type="Proteomes" id="UP000547458"/>
    </source>
</evidence>
<evidence type="ECO:0000259" key="2">
    <source>
        <dbReference type="Pfam" id="PF20736"/>
    </source>
</evidence>
<dbReference type="AlphaFoldDB" id="A0A846RL63"/>
<dbReference type="PANTHER" id="PTHR43465">
    <property type="entry name" value="DUF1680 DOMAIN PROTEIN (AFU_ORTHOLOGUE AFUA_1G08910)"/>
    <property type="match status" value="1"/>
</dbReference>
<feature type="domain" description="Non-reducing end beta-L-arabinofuranosidase-like GH127 C-terminal" evidence="3">
    <location>
        <begin position="507"/>
        <end position="620"/>
    </location>
</feature>
<accession>A0A846RL63</accession>
<proteinExistence type="predicted"/>
<evidence type="ECO:0000259" key="3">
    <source>
        <dbReference type="Pfam" id="PF20737"/>
    </source>
</evidence>
<organism evidence="4 5">
    <name type="scientific">Arthrobacter pigmenti</name>
    <dbReference type="NCBI Taxonomy" id="271432"/>
    <lineage>
        <taxon>Bacteria</taxon>
        <taxon>Bacillati</taxon>
        <taxon>Actinomycetota</taxon>
        <taxon>Actinomycetes</taxon>
        <taxon>Micrococcales</taxon>
        <taxon>Micrococcaceae</taxon>
        <taxon>Arthrobacter</taxon>
    </lineage>
</organism>
<dbReference type="Pfam" id="PF20737">
    <property type="entry name" value="Glyco_hydro127C"/>
    <property type="match status" value="1"/>
</dbReference>
<dbReference type="PANTHER" id="PTHR43465:SF2">
    <property type="entry name" value="DUF1680 DOMAIN PROTEIN (AFU_ORTHOLOGUE AFUA_1G08910)"/>
    <property type="match status" value="1"/>
</dbReference>
<reference evidence="4 5" key="1">
    <citation type="submission" date="2020-03" db="EMBL/GenBank/DDBJ databases">
        <title>Sequencing the genomes of 1000 actinobacteria strains.</title>
        <authorList>
            <person name="Klenk H.-P."/>
        </authorList>
    </citation>
    <scope>NUCLEOTIDE SEQUENCE [LARGE SCALE GENOMIC DNA]</scope>
    <source>
        <strain evidence="4 5">DSM 16403</strain>
    </source>
</reference>
<name>A0A846RL63_9MICC</name>
<protein>
    <recommendedName>
        <fullName evidence="6">Glycoside hydrolase family 127 protein</fullName>
    </recommendedName>
</protein>
<gene>
    <name evidence="4" type="ORF">BJ994_000468</name>
</gene>
<dbReference type="InterPro" id="IPR012878">
    <property type="entry name" value="Beta-AFase-like_GH127_cat"/>
</dbReference>
<evidence type="ECO:0008006" key="6">
    <source>
        <dbReference type="Google" id="ProtNLM"/>
    </source>
</evidence>
<dbReference type="InterPro" id="IPR008928">
    <property type="entry name" value="6-hairpin_glycosidase_sf"/>
</dbReference>
<dbReference type="InterPro" id="IPR049046">
    <property type="entry name" value="Beta-AFase-like_GH127_middle"/>
</dbReference>
<dbReference type="Proteomes" id="UP000547458">
    <property type="component" value="Unassembled WGS sequence"/>
</dbReference>
<feature type="domain" description="Non-reducing end beta-L-arabinofuranosidase-like GH127 catalytic" evidence="1">
    <location>
        <begin position="29"/>
        <end position="407"/>
    </location>
</feature>
<dbReference type="GO" id="GO:0005975">
    <property type="term" value="P:carbohydrate metabolic process"/>
    <property type="evidence" value="ECO:0007669"/>
    <property type="project" value="InterPro"/>
</dbReference>
<evidence type="ECO:0000259" key="1">
    <source>
        <dbReference type="Pfam" id="PF07944"/>
    </source>
</evidence>
<dbReference type="InterPro" id="IPR049174">
    <property type="entry name" value="Beta-AFase-like"/>
</dbReference>
<dbReference type="EMBL" id="JAATJL010000001">
    <property type="protein sequence ID" value="NJC21392.1"/>
    <property type="molecule type" value="Genomic_DNA"/>
</dbReference>
<comment type="caution">
    <text evidence="4">The sequence shown here is derived from an EMBL/GenBank/DDBJ whole genome shotgun (WGS) entry which is preliminary data.</text>
</comment>
<dbReference type="Pfam" id="PF20736">
    <property type="entry name" value="Glyco_hydro127M"/>
    <property type="match status" value="1"/>
</dbReference>
<dbReference type="RefSeq" id="WP_209066487.1">
    <property type="nucleotide sequence ID" value="NZ_JAATJL010000001.1"/>
</dbReference>
<dbReference type="Pfam" id="PF07944">
    <property type="entry name" value="Beta-AFase-like_GH127_cat"/>
    <property type="match status" value="1"/>
</dbReference>